<feature type="region of interest" description="Disordered" evidence="1">
    <location>
        <begin position="441"/>
        <end position="464"/>
    </location>
</feature>
<evidence type="ECO:0000313" key="3">
    <source>
        <dbReference type="EMBL" id="USW55095.1"/>
    </source>
</evidence>
<reference evidence="3" key="1">
    <citation type="submission" date="2022-06" db="EMBL/GenBank/DDBJ databases">
        <title>Complete genome sequences of two strains of the flax pathogen Septoria linicola.</title>
        <authorList>
            <person name="Lapalu N."/>
            <person name="Simon A."/>
            <person name="Demenou B."/>
            <person name="Paumier D."/>
            <person name="Guillot M.-P."/>
            <person name="Gout L."/>
            <person name="Valade R."/>
        </authorList>
    </citation>
    <scope>NUCLEOTIDE SEQUENCE</scope>
    <source>
        <strain evidence="3">SE15195</strain>
    </source>
</reference>
<dbReference type="EMBL" id="CP099424">
    <property type="protein sequence ID" value="USW55095.1"/>
    <property type="molecule type" value="Genomic_DNA"/>
</dbReference>
<feature type="region of interest" description="Disordered" evidence="1">
    <location>
        <begin position="366"/>
        <end position="387"/>
    </location>
</feature>
<dbReference type="AlphaFoldDB" id="A0A9Q9ELH5"/>
<sequence length="464" mass="48310">MRTFTSLAVLVGLSAFADAYGPPPPKYNSCPDNKCKKSATPYCSSYLKVPEKTTTIKKTKTSTVTKTSTKSKGTKTVTAYAVTTEVKTTTTPITTSISTFKTDTTTTTTVAPRCTAPSLIPEIEIPDAPECGIGDLPACIEDLLPKRSYPPSYSVPKPKCFDNYKKKDDIKSACKCVDVKPSTKTVKKTVKTVSSTTTTYKTVNKKTVTVTPTATSTKTITAPASTKTDTTTLFTTTVVSTVTAGDIAIPTGAFNIVLTGGSGSLTALNGLRGTVDVTNVNNNPINFLSPVGGELPLGTSFTLVNGALTSGDFTSPAYLTDLLGNDPQQVSFDNALDNGVRTAMTCSIEPNNGMCELVCSGTPANPTPVDGGEGEGEGGEGEVRKRGRLLIPDPVPALLATPYLCGLDNSYYLGGGADTEAVTESMDAECVPFVPVVVDVEPLAPTPGEGEGGNPTTPDTPVQS</sequence>
<keyword evidence="4" id="KW-1185">Reference proteome</keyword>
<evidence type="ECO:0000256" key="1">
    <source>
        <dbReference type="SAM" id="MobiDB-lite"/>
    </source>
</evidence>
<evidence type="ECO:0000313" key="4">
    <source>
        <dbReference type="Proteomes" id="UP001056384"/>
    </source>
</evidence>
<evidence type="ECO:0000256" key="2">
    <source>
        <dbReference type="SAM" id="SignalP"/>
    </source>
</evidence>
<feature type="chain" id="PRO_5040430254" evidence="2">
    <location>
        <begin position="20"/>
        <end position="464"/>
    </location>
</feature>
<name>A0A9Q9ELH5_9PEZI</name>
<feature type="signal peptide" evidence="2">
    <location>
        <begin position="1"/>
        <end position="19"/>
    </location>
</feature>
<accession>A0A9Q9ELH5</accession>
<proteinExistence type="predicted"/>
<gene>
    <name evidence="3" type="ORF">Slin15195_G084140</name>
</gene>
<protein>
    <submittedName>
        <fullName evidence="3">Uncharacterized protein</fullName>
    </submittedName>
</protein>
<dbReference type="OrthoDB" id="3649799at2759"/>
<organism evidence="3 4">
    <name type="scientific">Septoria linicola</name>
    <dbReference type="NCBI Taxonomy" id="215465"/>
    <lineage>
        <taxon>Eukaryota</taxon>
        <taxon>Fungi</taxon>
        <taxon>Dikarya</taxon>
        <taxon>Ascomycota</taxon>
        <taxon>Pezizomycotina</taxon>
        <taxon>Dothideomycetes</taxon>
        <taxon>Dothideomycetidae</taxon>
        <taxon>Mycosphaerellales</taxon>
        <taxon>Mycosphaerellaceae</taxon>
        <taxon>Septoria</taxon>
    </lineage>
</organism>
<dbReference type="Proteomes" id="UP001056384">
    <property type="component" value="Chromosome 7"/>
</dbReference>
<keyword evidence="2" id="KW-0732">Signal</keyword>